<evidence type="ECO:0000313" key="7">
    <source>
        <dbReference type="Proteomes" id="UP001519271"/>
    </source>
</evidence>
<dbReference type="Gene3D" id="3.40.980.10">
    <property type="entry name" value="MoaB/Mog-like domain"/>
    <property type="match status" value="1"/>
</dbReference>
<protein>
    <submittedName>
        <fullName evidence="6">Molybdenum cofactor synthesis domain-containing protein</fullName>
    </submittedName>
</protein>
<dbReference type="InterPro" id="IPR008284">
    <property type="entry name" value="MoCF_biosynth_CS"/>
</dbReference>
<comment type="caution">
    <text evidence="6">The sequence shown here is derived from an EMBL/GenBank/DDBJ whole genome shotgun (WGS) entry which is preliminary data.</text>
</comment>
<dbReference type="CDD" id="cd00886">
    <property type="entry name" value="MogA_MoaB"/>
    <property type="match status" value="1"/>
</dbReference>
<name>A0ABS4G2V4_9CLOT</name>
<evidence type="ECO:0000256" key="2">
    <source>
        <dbReference type="ARBA" id="ARBA00005046"/>
    </source>
</evidence>
<proteinExistence type="predicted"/>
<organism evidence="6 7">
    <name type="scientific">Youngiibacter multivorans</name>
    <dbReference type="NCBI Taxonomy" id="937251"/>
    <lineage>
        <taxon>Bacteria</taxon>
        <taxon>Bacillati</taxon>
        <taxon>Bacillota</taxon>
        <taxon>Clostridia</taxon>
        <taxon>Eubacteriales</taxon>
        <taxon>Clostridiaceae</taxon>
        <taxon>Youngiibacter</taxon>
    </lineage>
</organism>
<evidence type="ECO:0000256" key="4">
    <source>
        <dbReference type="SAM" id="MobiDB-lite"/>
    </source>
</evidence>
<keyword evidence="7" id="KW-1185">Reference proteome</keyword>
<evidence type="ECO:0000256" key="3">
    <source>
        <dbReference type="ARBA" id="ARBA00023150"/>
    </source>
</evidence>
<comment type="pathway">
    <text evidence="2">Cofactor biosynthesis; molybdopterin biosynthesis.</text>
</comment>
<feature type="region of interest" description="Disordered" evidence="4">
    <location>
        <begin position="1"/>
        <end position="20"/>
    </location>
</feature>
<dbReference type="RefSeq" id="WP_209459099.1">
    <property type="nucleotide sequence ID" value="NZ_JAGGKC010000009.1"/>
</dbReference>
<evidence type="ECO:0000313" key="6">
    <source>
        <dbReference type="EMBL" id="MBP1918877.1"/>
    </source>
</evidence>
<dbReference type="PANTHER" id="PTHR43764:SF1">
    <property type="entry name" value="MOLYBDOPTERIN MOLYBDOTRANSFERASE"/>
    <property type="match status" value="1"/>
</dbReference>
<reference evidence="6 7" key="1">
    <citation type="submission" date="2021-03" db="EMBL/GenBank/DDBJ databases">
        <title>Genomic Encyclopedia of Type Strains, Phase IV (KMG-IV): sequencing the most valuable type-strain genomes for metagenomic binning, comparative biology and taxonomic classification.</title>
        <authorList>
            <person name="Goeker M."/>
        </authorList>
    </citation>
    <scope>NUCLEOTIDE SEQUENCE [LARGE SCALE GENOMIC DNA]</scope>
    <source>
        <strain evidence="6 7">DSM 6139</strain>
    </source>
</reference>
<comment type="function">
    <text evidence="1">May be involved in the biosynthesis of molybdopterin.</text>
</comment>
<accession>A0ABS4G2V4</accession>
<evidence type="ECO:0000259" key="5">
    <source>
        <dbReference type="SMART" id="SM00852"/>
    </source>
</evidence>
<keyword evidence="3" id="KW-0501">Molybdenum cofactor biosynthesis</keyword>
<gene>
    <name evidence="6" type="ORF">J2Z34_001357</name>
</gene>
<sequence>MIRVGVLTASDKGSRGERADESGKLIMERVKEIPGEVAEYIVVPDDRETISENLRRMADELELHLILTTGGTGMSPRDITPEATMDVIDRVVPGIPEAMRAKSLEVTNRAMLSRAAAGIRKRTLIVNMPGSKKAVDECLDVIIPVLKHGIEIMRGEDGECART</sequence>
<evidence type="ECO:0000256" key="1">
    <source>
        <dbReference type="ARBA" id="ARBA00003487"/>
    </source>
</evidence>
<dbReference type="InterPro" id="IPR051920">
    <property type="entry name" value="MPT_Adenylyltrnsfr/MoaC-Rel"/>
</dbReference>
<dbReference type="Pfam" id="PF00994">
    <property type="entry name" value="MoCF_biosynth"/>
    <property type="match status" value="1"/>
</dbReference>
<dbReference type="SUPFAM" id="SSF53218">
    <property type="entry name" value="Molybdenum cofactor biosynthesis proteins"/>
    <property type="match status" value="1"/>
</dbReference>
<dbReference type="PROSITE" id="PS01078">
    <property type="entry name" value="MOCF_BIOSYNTHESIS_1"/>
    <property type="match status" value="1"/>
</dbReference>
<dbReference type="Proteomes" id="UP001519271">
    <property type="component" value="Unassembled WGS sequence"/>
</dbReference>
<dbReference type="InterPro" id="IPR001453">
    <property type="entry name" value="MoaB/Mog_dom"/>
</dbReference>
<dbReference type="EMBL" id="JAGGKC010000009">
    <property type="protein sequence ID" value="MBP1918877.1"/>
    <property type="molecule type" value="Genomic_DNA"/>
</dbReference>
<dbReference type="NCBIfam" id="TIGR00177">
    <property type="entry name" value="molyb_syn"/>
    <property type="match status" value="1"/>
</dbReference>
<dbReference type="InterPro" id="IPR036425">
    <property type="entry name" value="MoaB/Mog-like_dom_sf"/>
</dbReference>
<dbReference type="PANTHER" id="PTHR43764">
    <property type="entry name" value="MOLYBDENUM COFACTOR BIOSYNTHESIS"/>
    <property type="match status" value="1"/>
</dbReference>
<feature type="domain" description="MoaB/Mog" evidence="5">
    <location>
        <begin position="5"/>
        <end position="149"/>
    </location>
</feature>
<dbReference type="SMART" id="SM00852">
    <property type="entry name" value="MoCF_biosynth"/>
    <property type="match status" value="1"/>
</dbReference>